<dbReference type="STRING" id="1431546.CAQU_00355"/>
<dbReference type="Gene3D" id="3.10.180.10">
    <property type="entry name" value="2,3-Dihydroxybiphenyl 1,2-Dioxygenase, domain 1"/>
    <property type="match status" value="2"/>
</dbReference>
<sequence>MPAFHAEGGMPYWIDLLTNDVAAASDFYANILGWETEQTAEGYRLARAQGLPVAGFITQPDDAPTGATWITHFLVDDIHAACDKARELGGTVTTEPTDVQLGTMALVLDPGDGFFGLIQAHSSEAFVSGGEPGTAVWHELTCTSNLEKTAGFYEELFGWTTTHTDAGDGFSYVTAMVDGAPFAGMWTGPNFPADVPNFWQTYLGVKSIDDTVAAVTSHGGRILRDPWDSEFGRLALIEDPTGGAMTICEVEEPVIEAHEGDPLHGIDLSEFQ</sequence>
<keyword evidence="3" id="KW-1185">Reference proteome</keyword>
<dbReference type="SUPFAM" id="SSF54593">
    <property type="entry name" value="Glyoxalase/Bleomycin resistance protein/Dihydroxybiphenyl dioxygenase"/>
    <property type="match status" value="2"/>
</dbReference>
<dbReference type="PANTHER" id="PTHR33993:SF14">
    <property type="entry name" value="GB|AAF24581.1"/>
    <property type="match status" value="1"/>
</dbReference>
<organism evidence="2 3">
    <name type="scientific">Corynebacterium aquilae DSM 44791</name>
    <dbReference type="NCBI Taxonomy" id="1431546"/>
    <lineage>
        <taxon>Bacteria</taxon>
        <taxon>Bacillati</taxon>
        <taxon>Actinomycetota</taxon>
        <taxon>Actinomycetes</taxon>
        <taxon>Mycobacteriales</taxon>
        <taxon>Corynebacteriaceae</taxon>
        <taxon>Corynebacterium</taxon>
    </lineage>
</organism>
<dbReference type="AlphaFoldDB" id="A0A1L7CD93"/>
<reference evidence="2 3" key="1">
    <citation type="submission" date="2014-08" db="EMBL/GenBank/DDBJ databases">
        <title>Complete genome sequence of Corynebacterium aquilae S-613T(T) (=DSM 44791(T)), isolated from the choana of a healthy golden eagle.</title>
        <authorList>
            <person name="Ruckert C."/>
            <person name="Albersmeier A."/>
            <person name="Winkler A."/>
            <person name="Kalinowski J."/>
        </authorList>
    </citation>
    <scope>NUCLEOTIDE SEQUENCE [LARGE SCALE GENOMIC DNA]</scope>
    <source>
        <strain evidence="2 3">S-613</strain>
    </source>
</reference>
<feature type="domain" description="VOC" evidence="1">
    <location>
        <begin position="135"/>
        <end position="250"/>
    </location>
</feature>
<evidence type="ECO:0000259" key="1">
    <source>
        <dbReference type="PROSITE" id="PS51819"/>
    </source>
</evidence>
<gene>
    <name evidence="2" type="ORF">CAQU_00355</name>
</gene>
<proteinExistence type="predicted"/>
<dbReference type="InterPro" id="IPR004360">
    <property type="entry name" value="Glyas_Fos-R_dOase_dom"/>
</dbReference>
<dbReference type="CDD" id="cd07247">
    <property type="entry name" value="SgaA_N_like"/>
    <property type="match status" value="2"/>
</dbReference>
<dbReference type="OrthoDB" id="9793039at2"/>
<dbReference type="InterPro" id="IPR037523">
    <property type="entry name" value="VOC_core"/>
</dbReference>
<dbReference type="PROSITE" id="PS51819">
    <property type="entry name" value="VOC"/>
    <property type="match status" value="2"/>
</dbReference>
<dbReference type="PANTHER" id="PTHR33993">
    <property type="entry name" value="GLYOXALASE-RELATED"/>
    <property type="match status" value="1"/>
</dbReference>
<dbReference type="Pfam" id="PF00903">
    <property type="entry name" value="Glyoxalase"/>
    <property type="match status" value="2"/>
</dbReference>
<feature type="domain" description="VOC" evidence="1">
    <location>
        <begin position="10"/>
        <end position="120"/>
    </location>
</feature>
<protein>
    <submittedName>
        <fullName evidence="2">Glyoxalase</fullName>
    </submittedName>
</protein>
<evidence type="ECO:0000313" key="2">
    <source>
        <dbReference type="EMBL" id="APT83794.1"/>
    </source>
</evidence>
<dbReference type="InterPro" id="IPR052164">
    <property type="entry name" value="Anthracycline_SecMetBiosynth"/>
</dbReference>
<accession>A0A1L7CD93</accession>
<dbReference type="KEGG" id="caqu:CAQU_00355"/>
<name>A0A1L7CD93_9CORY</name>
<dbReference type="EMBL" id="CP009245">
    <property type="protein sequence ID" value="APT83794.1"/>
    <property type="molecule type" value="Genomic_DNA"/>
</dbReference>
<dbReference type="RefSeq" id="WP_075724243.1">
    <property type="nucleotide sequence ID" value="NZ_CP009245.1"/>
</dbReference>
<evidence type="ECO:0000313" key="3">
    <source>
        <dbReference type="Proteomes" id="UP000185478"/>
    </source>
</evidence>
<dbReference type="Proteomes" id="UP000185478">
    <property type="component" value="Chromosome"/>
</dbReference>
<dbReference type="InterPro" id="IPR029068">
    <property type="entry name" value="Glyas_Bleomycin-R_OHBP_Dase"/>
</dbReference>